<organism evidence="2 3">
    <name type="scientific">Candidatus Fervidibacter japonicus</name>
    <dbReference type="NCBI Taxonomy" id="2035412"/>
    <lineage>
        <taxon>Bacteria</taxon>
        <taxon>Candidatus Fervidibacterota</taxon>
        <taxon>Candidatus Fervidibacter</taxon>
    </lineage>
</organism>
<reference evidence="3" key="1">
    <citation type="submission" date="2017-09" db="EMBL/GenBank/DDBJ databases">
        <title>Metaegenomics of thermophilic ammonia-oxidizing enrichment culture.</title>
        <authorList>
            <person name="Kato S."/>
            <person name="Suzuki K."/>
        </authorList>
    </citation>
    <scope>NUCLEOTIDE SEQUENCE [LARGE SCALE GENOMIC DNA]</scope>
</reference>
<feature type="chain" id="PRO_5014184472" description="Alkaline phosphatase" evidence="1">
    <location>
        <begin position="20"/>
        <end position="39"/>
    </location>
</feature>
<sequence length="39" mass="4192">MRCALWILSAAALTVATLAAQTPQKSQRVKVTFIVDGMT</sequence>
<dbReference type="Proteomes" id="UP000236173">
    <property type="component" value="Unassembled WGS sequence"/>
</dbReference>
<name>A0A2H5XAI6_9BACT</name>
<evidence type="ECO:0008006" key="4">
    <source>
        <dbReference type="Google" id="ProtNLM"/>
    </source>
</evidence>
<keyword evidence="1" id="KW-0732">Signal</keyword>
<evidence type="ECO:0000313" key="3">
    <source>
        <dbReference type="Proteomes" id="UP000236173"/>
    </source>
</evidence>
<feature type="signal peptide" evidence="1">
    <location>
        <begin position="1"/>
        <end position="19"/>
    </location>
</feature>
<dbReference type="AlphaFoldDB" id="A0A2H5XAI6"/>
<evidence type="ECO:0000256" key="1">
    <source>
        <dbReference type="SAM" id="SignalP"/>
    </source>
</evidence>
<protein>
    <recommendedName>
        <fullName evidence="4">Alkaline phosphatase</fullName>
    </recommendedName>
</protein>
<evidence type="ECO:0000313" key="2">
    <source>
        <dbReference type="EMBL" id="GBC98202.1"/>
    </source>
</evidence>
<proteinExistence type="predicted"/>
<dbReference type="EMBL" id="BEHT01000007">
    <property type="protein sequence ID" value="GBC98202.1"/>
    <property type="molecule type" value="Genomic_DNA"/>
</dbReference>
<accession>A0A2H5XAI6</accession>
<gene>
    <name evidence="2" type="ORF">HRbin17_00701</name>
</gene>
<comment type="caution">
    <text evidence="2">The sequence shown here is derived from an EMBL/GenBank/DDBJ whole genome shotgun (WGS) entry which is preliminary data.</text>
</comment>